<evidence type="ECO:0000313" key="1">
    <source>
        <dbReference type="EMBL" id="QNQ08939.1"/>
    </source>
</evidence>
<dbReference type="EMBL" id="CP061038">
    <property type="protein sequence ID" value="QNQ08939.1"/>
    <property type="molecule type" value="Genomic_DNA"/>
</dbReference>
<name>A0A7H0LGY6_9SPHN</name>
<dbReference type="KEGG" id="spap:H3Z74_19905"/>
<evidence type="ECO:0000313" key="2">
    <source>
        <dbReference type="Proteomes" id="UP000516148"/>
    </source>
</evidence>
<protein>
    <submittedName>
        <fullName evidence="1">DUF1176 domain-containing protein</fullName>
    </submittedName>
</protein>
<dbReference type="Pfam" id="PF06674">
    <property type="entry name" value="DUF1176"/>
    <property type="match status" value="1"/>
</dbReference>
<proteinExistence type="predicted"/>
<dbReference type="AlphaFoldDB" id="A0A7H0LGY6"/>
<reference evidence="1 2" key="1">
    <citation type="submission" date="2020-09" db="EMBL/GenBank/DDBJ databases">
        <title>Sphingomonas sp., a new species isolated from pork steak.</title>
        <authorList>
            <person name="Heidler von Heilborn D."/>
        </authorList>
    </citation>
    <scope>NUCLEOTIDE SEQUENCE [LARGE SCALE GENOMIC DNA]</scope>
    <source>
        <strain evidence="2">S8-3T</strain>
    </source>
</reference>
<keyword evidence="2" id="KW-1185">Reference proteome</keyword>
<accession>A0A7H0LGY6</accession>
<dbReference type="RefSeq" id="WP_187761265.1">
    <property type="nucleotide sequence ID" value="NZ_CP061038.1"/>
</dbReference>
<organism evidence="1 2">
    <name type="scientific">Sphingomonas alpina</name>
    <dbReference type="NCBI Taxonomy" id="653931"/>
    <lineage>
        <taxon>Bacteria</taxon>
        <taxon>Pseudomonadati</taxon>
        <taxon>Pseudomonadota</taxon>
        <taxon>Alphaproteobacteria</taxon>
        <taxon>Sphingomonadales</taxon>
        <taxon>Sphingomonadaceae</taxon>
        <taxon>Sphingomonas</taxon>
    </lineage>
</organism>
<gene>
    <name evidence="1" type="ORF">H3Z74_19905</name>
</gene>
<dbReference type="InterPro" id="IPR009560">
    <property type="entry name" value="DUF1176"/>
</dbReference>
<dbReference type="Proteomes" id="UP000516148">
    <property type="component" value="Chromosome"/>
</dbReference>
<sequence>MILSLLLFAAGADPAAPRPGPIKTFGDWAVACDNVHACEMTSLIPTQEMVDGTDSGGYFSIARAAGPDSGFVVEISSNGHHDEETAIRIDGKAIASGTITKDSLSLTGARATAIVAALANGKRLSLTNAAGTEFAHASLAGSSAALRFIDADQGRAGGVTAAVAKGGKPANAVPAALPLPRVRSLPASGKAAAITPTLLKQMVDLSGCDTEDSQVSDPIKGDALAEGKTLVLMPCGSGAYNFSTVAVIVSGGKPGLARFDFQPGGVEAMGTSTLINAAWDAKTARLQSYAKQRGIGDCGASEDYAWDGSMFRLVEARRMDECQGSSNWLAVWRATPVRP</sequence>